<keyword evidence="2" id="KW-1133">Transmembrane helix</keyword>
<evidence type="ECO:0000256" key="2">
    <source>
        <dbReference type="SAM" id="Phobius"/>
    </source>
</evidence>
<reference evidence="3" key="1">
    <citation type="submission" date="2021-01" db="EMBL/GenBank/DDBJ databases">
        <authorList>
            <consortium name="Aspergillus chevalieri M1 genome sequencing consortium"/>
            <person name="Kazuki M."/>
            <person name="Futagami T."/>
        </authorList>
    </citation>
    <scope>NUCLEOTIDE SEQUENCE</scope>
    <source>
        <strain evidence="3">M1</strain>
    </source>
</reference>
<keyword evidence="4" id="KW-1185">Reference proteome</keyword>
<feature type="transmembrane region" description="Helical" evidence="2">
    <location>
        <begin position="50"/>
        <end position="69"/>
    </location>
</feature>
<dbReference type="GeneID" id="66984935"/>
<keyword evidence="2" id="KW-0812">Transmembrane</keyword>
<name>A0A7R7VTQ1_ASPCH</name>
<dbReference type="AlphaFoldDB" id="A0A7R7VTQ1"/>
<keyword evidence="2" id="KW-0472">Membrane</keyword>
<reference evidence="3" key="2">
    <citation type="submission" date="2021-02" db="EMBL/GenBank/DDBJ databases">
        <title>Aspergillus chevalieri M1 genome sequence.</title>
        <authorList>
            <person name="Kadooka C."/>
            <person name="Mori K."/>
            <person name="Futagami T."/>
        </authorList>
    </citation>
    <scope>NUCLEOTIDE SEQUENCE</scope>
    <source>
        <strain evidence="3">M1</strain>
    </source>
</reference>
<sequence length="128" mass="13998">MSSIERHDPEAHDPEKHPEQSAIREGRNIALGKVEAFNKVLNQSGQPGKVLRGIIVVSIGLTMFTYALGQGITPQFDVMATSVVRPTRANWSSQYGESDHQRSIQAIYRQDCGYHISADSIFGGSVGV</sequence>
<evidence type="ECO:0000313" key="3">
    <source>
        <dbReference type="EMBL" id="BCR90577.1"/>
    </source>
</evidence>
<evidence type="ECO:0000313" key="4">
    <source>
        <dbReference type="Proteomes" id="UP000637239"/>
    </source>
</evidence>
<dbReference type="RefSeq" id="XP_043139099.1">
    <property type="nucleotide sequence ID" value="XM_043281640.1"/>
</dbReference>
<organism evidence="3 4">
    <name type="scientific">Aspergillus chevalieri</name>
    <name type="common">Eurotium chevalieri</name>
    <dbReference type="NCBI Taxonomy" id="182096"/>
    <lineage>
        <taxon>Eukaryota</taxon>
        <taxon>Fungi</taxon>
        <taxon>Dikarya</taxon>
        <taxon>Ascomycota</taxon>
        <taxon>Pezizomycotina</taxon>
        <taxon>Eurotiomycetes</taxon>
        <taxon>Eurotiomycetidae</taxon>
        <taxon>Eurotiales</taxon>
        <taxon>Aspergillaceae</taxon>
        <taxon>Aspergillus</taxon>
        <taxon>Aspergillus subgen. Aspergillus</taxon>
    </lineage>
</organism>
<feature type="region of interest" description="Disordered" evidence="1">
    <location>
        <begin position="1"/>
        <end position="25"/>
    </location>
</feature>
<protein>
    <submittedName>
        <fullName evidence="3">Uncharacterized protein</fullName>
    </submittedName>
</protein>
<accession>A0A7R7VTQ1</accession>
<dbReference type="EMBL" id="AP024421">
    <property type="protein sequence ID" value="BCR90577.1"/>
    <property type="molecule type" value="Genomic_DNA"/>
</dbReference>
<evidence type="ECO:0000256" key="1">
    <source>
        <dbReference type="SAM" id="MobiDB-lite"/>
    </source>
</evidence>
<gene>
    <name evidence="3" type="ORF">ACHE_60463S</name>
</gene>
<proteinExistence type="predicted"/>
<dbReference type="Proteomes" id="UP000637239">
    <property type="component" value="Chromosome 6"/>
</dbReference>
<dbReference type="KEGG" id="ache:ACHE_60463S"/>